<organism evidence="2 3">
    <name type="scientific">Atlantibacter hermannii NBRC 105704</name>
    <dbReference type="NCBI Taxonomy" id="1115512"/>
    <lineage>
        <taxon>Bacteria</taxon>
        <taxon>Pseudomonadati</taxon>
        <taxon>Pseudomonadota</taxon>
        <taxon>Gammaproteobacteria</taxon>
        <taxon>Enterobacterales</taxon>
        <taxon>Enterobacteriaceae</taxon>
        <taxon>Atlantibacter</taxon>
    </lineage>
</organism>
<accession>H5V1C0</accession>
<dbReference type="RefSeq" id="WP_002435224.1">
    <property type="nucleotide sequence ID" value="NZ_BAFF01000004.1"/>
</dbReference>
<protein>
    <recommendedName>
        <fullName evidence="1">Lnb N-terminal periplasmic domain-containing protein</fullName>
    </recommendedName>
</protein>
<proteinExistence type="predicted"/>
<feature type="domain" description="Lnb N-terminal periplasmic" evidence="1">
    <location>
        <begin position="51"/>
        <end position="198"/>
    </location>
</feature>
<dbReference type="AlphaFoldDB" id="H5V1C0"/>
<reference evidence="2 3" key="1">
    <citation type="submission" date="2012-02" db="EMBL/GenBank/DDBJ databases">
        <title>Whole genome shotgun sequence of Escherichia hermannii NBRC 105704.</title>
        <authorList>
            <person name="Yoshida I."/>
            <person name="Hosoyama A."/>
            <person name="Tsuchikane K."/>
            <person name="Katsumata H."/>
            <person name="Yamazaki S."/>
            <person name="Fujita N."/>
        </authorList>
    </citation>
    <scope>NUCLEOTIDE SEQUENCE [LARGE SCALE GENOMIC DNA]</scope>
    <source>
        <strain evidence="2 3">NBRC 105704</strain>
    </source>
</reference>
<evidence type="ECO:0000313" key="3">
    <source>
        <dbReference type="Proteomes" id="UP000010297"/>
    </source>
</evidence>
<evidence type="ECO:0000259" key="1">
    <source>
        <dbReference type="Pfam" id="PF13387"/>
    </source>
</evidence>
<dbReference type="Pfam" id="PF13387">
    <property type="entry name" value="Lnb_N"/>
    <property type="match status" value="1"/>
</dbReference>
<dbReference type="Proteomes" id="UP000010297">
    <property type="component" value="Unassembled WGS sequence"/>
</dbReference>
<sequence>MIKKLFYRDNNTIHWLHGYEEKPEILFGKGNEFTIKNFRNAAMIDNTLCFEWQDKTLNLDDIESVDLVISYWSSRHIAHVFLSFGFGQGEYVAISIETRRQISQKYSTWKGFFNTYELIYVVADERDLIGIRANVRKEDVYIYRVNVTKEVCKQVFLDYVERINSLKNNDEFYNTLGNNCTTNILRHSRKAAPNFKYNWMVLFSGHVDQYCYDLGLLDKTLTIEELRANSKVAPVLESLNDDYSQLIRPGYRGS</sequence>
<dbReference type="eggNOG" id="ENOG502Z7V0">
    <property type="taxonomic scope" value="Bacteria"/>
</dbReference>
<keyword evidence="3" id="KW-1185">Reference proteome</keyword>
<evidence type="ECO:0000313" key="2">
    <source>
        <dbReference type="EMBL" id="GAB51778.1"/>
    </source>
</evidence>
<name>H5V1C0_ATLHE</name>
<gene>
    <name evidence="2" type="ORF">EH105704_04_00200</name>
</gene>
<dbReference type="GeneID" id="92830493"/>
<dbReference type="InterPro" id="IPR025178">
    <property type="entry name" value="Lnb_N"/>
</dbReference>
<comment type="caution">
    <text evidence="2">The sequence shown here is derived from an EMBL/GenBank/DDBJ whole genome shotgun (WGS) entry which is preliminary data.</text>
</comment>
<dbReference type="EMBL" id="BAFF01000004">
    <property type="protein sequence ID" value="GAB51778.1"/>
    <property type="molecule type" value="Genomic_DNA"/>
</dbReference>